<evidence type="ECO:0000313" key="1">
    <source>
        <dbReference type="EMBL" id="AYO75781.1"/>
    </source>
</evidence>
<organism evidence="1 2">
    <name type="scientific">Sphingobium yanoikuyae</name>
    <name type="common">Sphingomonas yanoikuyae</name>
    <dbReference type="NCBI Taxonomy" id="13690"/>
    <lineage>
        <taxon>Bacteria</taxon>
        <taxon>Pseudomonadati</taxon>
        <taxon>Pseudomonadota</taxon>
        <taxon>Alphaproteobacteria</taxon>
        <taxon>Sphingomonadales</taxon>
        <taxon>Sphingomonadaceae</taxon>
        <taxon>Sphingobium</taxon>
    </lineage>
</organism>
<dbReference type="Proteomes" id="UP000280708">
    <property type="component" value="Plasmid pF1"/>
</dbReference>
<dbReference type="EMBL" id="CP033227">
    <property type="protein sequence ID" value="AYO75781.1"/>
    <property type="molecule type" value="Genomic_DNA"/>
</dbReference>
<sequence length="92" mass="10144">MGGGVVKPAALLRQIAFEKALDFGIAEGIVVEAGVGIERRQAGVERERKMVASRQVEVGLEGAGFPSRERHLDRDGPRRDRLYRRMVADLPC</sequence>
<evidence type="ECO:0000313" key="2">
    <source>
        <dbReference type="Proteomes" id="UP000280708"/>
    </source>
</evidence>
<dbReference type="AlphaFoldDB" id="A0A3G2UST5"/>
<accession>A0A3G2UST5</accession>
<proteinExistence type="predicted"/>
<geneLocation type="plasmid" evidence="2">
    <name>pf1</name>
</geneLocation>
<gene>
    <name evidence="1" type="ORF">EBF16_02080</name>
</gene>
<reference evidence="1 2" key="1">
    <citation type="submission" date="2018-10" db="EMBL/GenBank/DDBJ databases">
        <title>Characterization and genome analysis of a novel bacterium Sphingobium yanoikuyae SJTF8 capable of degrading PAHs.</title>
        <authorList>
            <person name="Yin C."/>
            <person name="Xiong W."/>
            <person name="Liang R."/>
        </authorList>
    </citation>
    <scope>NUCLEOTIDE SEQUENCE [LARGE SCALE GENOMIC DNA]</scope>
    <source>
        <strain evidence="1 2">SJTF8</strain>
        <plasmid evidence="2">pf1</plasmid>
    </source>
</reference>
<name>A0A3G2UST5_SPHYA</name>
<protein>
    <submittedName>
        <fullName evidence="1">Uncharacterized protein</fullName>
    </submittedName>
</protein>
<keyword evidence="1" id="KW-0614">Plasmid</keyword>